<keyword evidence="4" id="KW-0406">Ion transport</keyword>
<evidence type="ECO:0000256" key="5">
    <source>
        <dbReference type="ARBA" id="ARBA00023136"/>
    </source>
</evidence>
<evidence type="ECO:0000259" key="9">
    <source>
        <dbReference type="Pfam" id="PF02823"/>
    </source>
</evidence>
<evidence type="ECO:0000256" key="8">
    <source>
        <dbReference type="SAM" id="Coils"/>
    </source>
</evidence>
<evidence type="ECO:0000256" key="1">
    <source>
        <dbReference type="ARBA" id="ARBA00004170"/>
    </source>
</evidence>
<feature type="domain" description="ATP synthase F1 complex delta/epsilon subunit N-terminal" evidence="9">
    <location>
        <begin position="4"/>
        <end position="80"/>
    </location>
</feature>
<name>A0A381RXW1_9ZZZZ</name>
<evidence type="ECO:0000256" key="3">
    <source>
        <dbReference type="ARBA" id="ARBA00022448"/>
    </source>
</evidence>
<dbReference type="EMBL" id="UINC01002362">
    <property type="protein sequence ID" value="SUZ95868.1"/>
    <property type="molecule type" value="Genomic_DNA"/>
</dbReference>
<comment type="similarity">
    <text evidence="2">Belongs to the ATPase epsilon chain family.</text>
</comment>
<dbReference type="GO" id="GO:0046933">
    <property type="term" value="F:proton-transporting ATP synthase activity, rotational mechanism"/>
    <property type="evidence" value="ECO:0007669"/>
    <property type="project" value="InterPro"/>
</dbReference>
<evidence type="ECO:0000256" key="6">
    <source>
        <dbReference type="ARBA" id="ARBA00023196"/>
    </source>
</evidence>
<accession>A0A381RXW1</accession>
<proteinExistence type="inferred from homology"/>
<keyword evidence="8" id="KW-0175">Coiled coil</keyword>
<evidence type="ECO:0000256" key="2">
    <source>
        <dbReference type="ARBA" id="ARBA00005712"/>
    </source>
</evidence>
<dbReference type="InterPro" id="IPR001469">
    <property type="entry name" value="ATP_synth_F1_dsu/esu"/>
</dbReference>
<dbReference type="GO" id="GO:0045259">
    <property type="term" value="C:proton-transporting ATP synthase complex"/>
    <property type="evidence" value="ECO:0007669"/>
    <property type="project" value="UniProtKB-KW"/>
</dbReference>
<dbReference type="SUPFAM" id="SSF51344">
    <property type="entry name" value="Epsilon subunit of F1F0-ATP synthase N-terminal domain"/>
    <property type="match status" value="1"/>
</dbReference>
<dbReference type="PANTHER" id="PTHR13822:SF10">
    <property type="entry name" value="ATP SYNTHASE EPSILON CHAIN, CHLOROPLASTIC"/>
    <property type="match status" value="1"/>
</dbReference>
<feature type="coiled-coil region" evidence="8">
    <location>
        <begin position="91"/>
        <end position="118"/>
    </location>
</feature>
<evidence type="ECO:0000256" key="7">
    <source>
        <dbReference type="ARBA" id="ARBA00023310"/>
    </source>
</evidence>
<keyword evidence="5" id="KW-0472">Membrane</keyword>
<keyword evidence="3" id="KW-0813">Transport</keyword>
<dbReference type="NCBIfam" id="TIGR01216">
    <property type="entry name" value="ATP_synt_epsi"/>
    <property type="match status" value="1"/>
</dbReference>
<organism evidence="10">
    <name type="scientific">marine metagenome</name>
    <dbReference type="NCBI Taxonomy" id="408172"/>
    <lineage>
        <taxon>unclassified sequences</taxon>
        <taxon>metagenomes</taxon>
        <taxon>ecological metagenomes</taxon>
    </lineage>
</organism>
<sequence length="128" mass="14338">MEPFNYKVVAPERIFLEGEASMVVVPGVEGDIGFLSNHSNLITSIRPGMIKVNDSSEKQNSLFVEEGFVKFSNNELLIVAVGVDNEESVNTELINEKINRLTEELENAEENKKSKIQNKIDCLKLLIN</sequence>
<dbReference type="InterPro" id="IPR020546">
    <property type="entry name" value="ATP_synth_F1_dsu/esu_N"/>
</dbReference>
<comment type="subcellular location">
    <subcellularLocation>
        <location evidence="1">Membrane</location>
        <topology evidence="1">Peripheral membrane protein</topology>
    </subcellularLocation>
</comment>
<evidence type="ECO:0000313" key="10">
    <source>
        <dbReference type="EMBL" id="SUZ95868.1"/>
    </source>
</evidence>
<dbReference type="HAMAP" id="MF_00530">
    <property type="entry name" value="ATP_synth_epsil_bac"/>
    <property type="match status" value="1"/>
</dbReference>
<dbReference type="CDD" id="cd12152">
    <property type="entry name" value="F1-ATPase_delta"/>
    <property type="match status" value="1"/>
</dbReference>
<reference evidence="10" key="1">
    <citation type="submission" date="2018-05" db="EMBL/GenBank/DDBJ databases">
        <authorList>
            <person name="Lanie J.A."/>
            <person name="Ng W.-L."/>
            <person name="Kazmierczak K.M."/>
            <person name="Andrzejewski T.M."/>
            <person name="Davidsen T.M."/>
            <person name="Wayne K.J."/>
            <person name="Tettelin H."/>
            <person name="Glass J.I."/>
            <person name="Rusch D."/>
            <person name="Podicherti R."/>
            <person name="Tsui H.-C.T."/>
            <person name="Winkler M.E."/>
        </authorList>
    </citation>
    <scope>NUCLEOTIDE SEQUENCE</scope>
</reference>
<keyword evidence="7" id="KW-0066">ATP synthesis</keyword>
<protein>
    <recommendedName>
        <fullName evidence="9">ATP synthase F1 complex delta/epsilon subunit N-terminal domain-containing protein</fullName>
    </recommendedName>
</protein>
<dbReference type="Pfam" id="PF02823">
    <property type="entry name" value="ATP-synt_DE_N"/>
    <property type="match status" value="1"/>
</dbReference>
<dbReference type="InterPro" id="IPR036771">
    <property type="entry name" value="ATPsynth_dsu/esu_N"/>
</dbReference>
<gene>
    <name evidence="10" type="ORF">METZ01_LOCUS48722</name>
</gene>
<dbReference type="PANTHER" id="PTHR13822">
    <property type="entry name" value="ATP SYNTHASE DELTA/EPSILON CHAIN"/>
    <property type="match status" value="1"/>
</dbReference>
<evidence type="ECO:0000256" key="4">
    <source>
        <dbReference type="ARBA" id="ARBA00023065"/>
    </source>
</evidence>
<dbReference type="AlphaFoldDB" id="A0A381RXW1"/>
<dbReference type="Gene3D" id="2.60.15.10">
    <property type="entry name" value="F0F1 ATP synthase delta/epsilon subunit, N-terminal"/>
    <property type="match status" value="1"/>
</dbReference>
<keyword evidence="6" id="KW-0139">CF(1)</keyword>